<organism evidence="6 7">
    <name type="scientific">Durusdinium trenchii</name>
    <dbReference type="NCBI Taxonomy" id="1381693"/>
    <lineage>
        <taxon>Eukaryota</taxon>
        <taxon>Sar</taxon>
        <taxon>Alveolata</taxon>
        <taxon>Dinophyceae</taxon>
        <taxon>Suessiales</taxon>
        <taxon>Symbiodiniaceae</taxon>
        <taxon>Durusdinium</taxon>
    </lineage>
</organism>
<protein>
    <recommendedName>
        <fullName evidence="5">Phorbol-ester/DAG-type domain-containing protein</fullName>
    </recommendedName>
</protein>
<evidence type="ECO:0000259" key="5">
    <source>
        <dbReference type="PROSITE" id="PS50081"/>
    </source>
</evidence>
<dbReference type="Pfam" id="PF16016">
    <property type="entry name" value="VASt"/>
    <property type="match status" value="1"/>
</dbReference>
<comment type="caution">
    <text evidence="6">The sequence shown here is derived from an EMBL/GenBank/DDBJ whole genome shotgun (WGS) entry which is preliminary data.</text>
</comment>
<evidence type="ECO:0000313" key="6">
    <source>
        <dbReference type="EMBL" id="CAK9030526.1"/>
    </source>
</evidence>
<gene>
    <name evidence="6" type="ORF">CCMP2556_LOCUS17903</name>
</gene>
<comment type="subcellular location">
    <subcellularLocation>
        <location evidence="1">Membrane</location>
    </subcellularLocation>
</comment>
<sequence length="403" mass="45033">MLKQCYRLCPTALCRCCSNFAISREESADFDSDFGSDQESSVRPLKENDVVSPKAWSERWGSVEPGSLSGSVTATACFQEWDGTDDEEDDHRFQVESLSRPGWCSKCDAFLAGLWHQGQRCSLCQILTCHSCAENAGPCLEHRVRSAVSREEKLRVRVKELEALLASRGGIGVVSQPCRADGVEEPKANPIKHQGLHNKFVNDALQVPDVQVQDYLETQPLFSTHLDMSLGEIATVLLQPLFFERVFQADVGAFNVAASHWGQTQQKHHRVRAFKYNVPVPADIPAAIRSVLTLPEHGTCRALCRLKTSASEVVVTLQFITEGLPFSDSVRLQVTDAFVPVNGRGSILRRWAVVLWMKELPWAFRFLKNIIVSQVMERGRQAAEILVRHLLSDLRVLHARQAG</sequence>
<accession>A0ABP0KUE5</accession>
<keyword evidence="7" id="KW-1185">Reference proteome</keyword>
<evidence type="ECO:0000256" key="4">
    <source>
        <dbReference type="ARBA" id="ARBA00023136"/>
    </source>
</evidence>
<evidence type="ECO:0000256" key="2">
    <source>
        <dbReference type="ARBA" id="ARBA00022723"/>
    </source>
</evidence>
<evidence type="ECO:0000256" key="1">
    <source>
        <dbReference type="ARBA" id="ARBA00004370"/>
    </source>
</evidence>
<dbReference type="EMBL" id="CAXAMN010010002">
    <property type="protein sequence ID" value="CAK9030526.1"/>
    <property type="molecule type" value="Genomic_DNA"/>
</dbReference>
<dbReference type="Pfam" id="PF00130">
    <property type="entry name" value="C1_1"/>
    <property type="match status" value="1"/>
</dbReference>
<dbReference type="InterPro" id="IPR031968">
    <property type="entry name" value="VASt"/>
</dbReference>
<keyword evidence="2" id="KW-0479">Metal-binding</keyword>
<evidence type="ECO:0000313" key="7">
    <source>
        <dbReference type="Proteomes" id="UP001642484"/>
    </source>
</evidence>
<keyword evidence="4" id="KW-0472">Membrane</keyword>
<keyword evidence="3" id="KW-0862">Zinc</keyword>
<reference evidence="6 7" key="1">
    <citation type="submission" date="2024-02" db="EMBL/GenBank/DDBJ databases">
        <authorList>
            <person name="Chen Y."/>
            <person name="Shah S."/>
            <person name="Dougan E. K."/>
            <person name="Thang M."/>
            <person name="Chan C."/>
        </authorList>
    </citation>
    <scope>NUCLEOTIDE SEQUENCE [LARGE SCALE GENOMIC DNA]</scope>
</reference>
<name>A0ABP0KUE5_9DINO</name>
<dbReference type="GO" id="GO:0016301">
    <property type="term" value="F:kinase activity"/>
    <property type="evidence" value="ECO:0007669"/>
    <property type="project" value="UniProtKB-KW"/>
</dbReference>
<dbReference type="SUPFAM" id="SSF57889">
    <property type="entry name" value="Cysteine-rich domain"/>
    <property type="match status" value="1"/>
</dbReference>
<dbReference type="InterPro" id="IPR046349">
    <property type="entry name" value="C1-like_sf"/>
</dbReference>
<feature type="domain" description="Phorbol-ester/DAG-type" evidence="5">
    <location>
        <begin position="90"/>
        <end position="139"/>
    </location>
</feature>
<dbReference type="InterPro" id="IPR002219">
    <property type="entry name" value="PKC_DAG/PE"/>
</dbReference>
<dbReference type="PROSITE" id="PS50081">
    <property type="entry name" value="ZF_DAG_PE_2"/>
    <property type="match status" value="1"/>
</dbReference>
<dbReference type="Gene3D" id="3.30.60.20">
    <property type="match status" value="1"/>
</dbReference>
<evidence type="ECO:0000256" key="3">
    <source>
        <dbReference type="ARBA" id="ARBA00022833"/>
    </source>
</evidence>
<proteinExistence type="predicted"/>
<dbReference type="Proteomes" id="UP001642484">
    <property type="component" value="Unassembled WGS sequence"/>
</dbReference>